<evidence type="ECO:0000313" key="1">
    <source>
        <dbReference type="EMBL" id="KAG0429334.1"/>
    </source>
</evidence>
<evidence type="ECO:0000313" key="2">
    <source>
        <dbReference type="Proteomes" id="UP000805193"/>
    </source>
</evidence>
<reference evidence="1 2" key="1">
    <citation type="journal article" date="2020" name="Cell">
        <title>Large-Scale Comparative Analyses of Tick Genomes Elucidate Their Genetic Diversity and Vector Capacities.</title>
        <authorList>
            <consortium name="Tick Genome and Microbiome Consortium (TIGMIC)"/>
            <person name="Jia N."/>
            <person name="Wang J."/>
            <person name="Shi W."/>
            <person name="Du L."/>
            <person name="Sun Y."/>
            <person name="Zhan W."/>
            <person name="Jiang J.F."/>
            <person name="Wang Q."/>
            <person name="Zhang B."/>
            <person name="Ji P."/>
            <person name="Bell-Sakyi L."/>
            <person name="Cui X.M."/>
            <person name="Yuan T.T."/>
            <person name="Jiang B.G."/>
            <person name="Yang W.F."/>
            <person name="Lam T.T."/>
            <person name="Chang Q.C."/>
            <person name="Ding S.J."/>
            <person name="Wang X.J."/>
            <person name="Zhu J.G."/>
            <person name="Ruan X.D."/>
            <person name="Zhao L."/>
            <person name="Wei J.T."/>
            <person name="Ye R.Z."/>
            <person name="Que T.C."/>
            <person name="Du C.H."/>
            <person name="Zhou Y.H."/>
            <person name="Cheng J.X."/>
            <person name="Dai P.F."/>
            <person name="Guo W.B."/>
            <person name="Han X.H."/>
            <person name="Huang E.J."/>
            <person name="Li L.F."/>
            <person name="Wei W."/>
            <person name="Gao Y.C."/>
            <person name="Liu J.Z."/>
            <person name="Shao H.Z."/>
            <person name="Wang X."/>
            <person name="Wang C.C."/>
            <person name="Yang T.C."/>
            <person name="Huo Q.B."/>
            <person name="Li W."/>
            <person name="Chen H.Y."/>
            <person name="Chen S.E."/>
            <person name="Zhou L.G."/>
            <person name="Ni X.B."/>
            <person name="Tian J.H."/>
            <person name="Sheng Y."/>
            <person name="Liu T."/>
            <person name="Pan Y.S."/>
            <person name="Xia L.Y."/>
            <person name="Li J."/>
            <person name="Zhao F."/>
            <person name="Cao W.C."/>
        </authorList>
    </citation>
    <scope>NUCLEOTIDE SEQUENCE [LARGE SCALE GENOMIC DNA]</scope>
    <source>
        <strain evidence="1">Iper-2018</strain>
    </source>
</reference>
<gene>
    <name evidence="1" type="ORF">HPB47_023739</name>
</gene>
<dbReference type="EMBL" id="JABSTQ010009419">
    <property type="protein sequence ID" value="KAG0429334.1"/>
    <property type="molecule type" value="Genomic_DNA"/>
</dbReference>
<sequence>MTESDSKLDPSESSLACAGLQAGWKTGILATPPRPPLLAGGSADSADSAPGAGALARGSVGLVSRASFCHWESGAERGRRGWALGQPLALTQSLGELGQHVASTDPLPRRGESWWQPLVPHEEASPDACILAARSRCLVIGSATKLRGPPRAASSMLLLLVVFGTGVSGILGTAFGEDGHGRCLRWAREFARNQHAETSPSEPKLGGTWVSQGETLDDTLWSSEATFATFGPWGRWRGREARVPGDLSVPRAQKSAVRSAMIYELESDVDLDYQRNSEDVSEDEESISHMHGDGQAIRARTVRTIRQTDRPPDKI</sequence>
<protein>
    <submittedName>
        <fullName evidence="1">Uncharacterized protein</fullName>
    </submittedName>
</protein>
<proteinExistence type="predicted"/>
<organism evidence="1 2">
    <name type="scientific">Ixodes persulcatus</name>
    <name type="common">Taiga tick</name>
    <dbReference type="NCBI Taxonomy" id="34615"/>
    <lineage>
        <taxon>Eukaryota</taxon>
        <taxon>Metazoa</taxon>
        <taxon>Ecdysozoa</taxon>
        <taxon>Arthropoda</taxon>
        <taxon>Chelicerata</taxon>
        <taxon>Arachnida</taxon>
        <taxon>Acari</taxon>
        <taxon>Parasitiformes</taxon>
        <taxon>Ixodida</taxon>
        <taxon>Ixodoidea</taxon>
        <taxon>Ixodidae</taxon>
        <taxon>Ixodinae</taxon>
        <taxon>Ixodes</taxon>
    </lineage>
</organism>
<dbReference type="Proteomes" id="UP000805193">
    <property type="component" value="Unassembled WGS sequence"/>
</dbReference>
<accession>A0AC60Q8F6</accession>
<comment type="caution">
    <text evidence="1">The sequence shown here is derived from an EMBL/GenBank/DDBJ whole genome shotgun (WGS) entry which is preliminary data.</text>
</comment>
<keyword evidence="2" id="KW-1185">Reference proteome</keyword>
<name>A0AC60Q8F6_IXOPE</name>